<dbReference type="AlphaFoldDB" id="A0A1F6CRZ5"/>
<evidence type="ECO:0000313" key="1">
    <source>
        <dbReference type="EMBL" id="OGG51959.1"/>
    </source>
</evidence>
<organism evidence="1 2">
    <name type="scientific">Candidatus Kaiserbacteria bacterium RIFCSPHIGHO2_01_FULL_54_36b</name>
    <dbReference type="NCBI Taxonomy" id="1798483"/>
    <lineage>
        <taxon>Bacteria</taxon>
        <taxon>Candidatus Kaiseribacteriota</taxon>
    </lineage>
</organism>
<proteinExistence type="predicted"/>
<sequence>MTKELKELMERASKWPEEMQEAAAETLRMIEENHSKPYRLTAEDRAALRRSAEDVRKGRFASGKEVKAFFKRARA</sequence>
<name>A0A1F6CRZ5_9BACT</name>
<evidence type="ECO:0000313" key="2">
    <source>
        <dbReference type="Proteomes" id="UP000176445"/>
    </source>
</evidence>
<gene>
    <name evidence="1" type="ORF">A2704_00310</name>
</gene>
<comment type="caution">
    <text evidence="1">The sequence shown here is derived from an EMBL/GenBank/DDBJ whole genome shotgun (WGS) entry which is preliminary data.</text>
</comment>
<dbReference type="Proteomes" id="UP000176445">
    <property type="component" value="Unassembled WGS sequence"/>
</dbReference>
<accession>A0A1F6CRZ5</accession>
<protein>
    <submittedName>
        <fullName evidence="1">Uncharacterized protein</fullName>
    </submittedName>
</protein>
<reference evidence="1 2" key="1">
    <citation type="journal article" date="2016" name="Nat. Commun.">
        <title>Thousands of microbial genomes shed light on interconnected biogeochemical processes in an aquifer system.</title>
        <authorList>
            <person name="Anantharaman K."/>
            <person name="Brown C.T."/>
            <person name="Hug L.A."/>
            <person name="Sharon I."/>
            <person name="Castelle C.J."/>
            <person name="Probst A.J."/>
            <person name="Thomas B.C."/>
            <person name="Singh A."/>
            <person name="Wilkins M.J."/>
            <person name="Karaoz U."/>
            <person name="Brodie E.L."/>
            <person name="Williams K.H."/>
            <person name="Hubbard S.S."/>
            <person name="Banfield J.F."/>
        </authorList>
    </citation>
    <scope>NUCLEOTIDE SEQUENCE [LARGE SCALE GENOMIC DNA]</scope>
</reference>
<dbReference type="EMBL" id="MFKW01000008">
    <property type="protein sequence ID" value="OGG51959.1"/>
    <property type="molecule type" value="Genomic_DNA"/>
</dbReference>